<evidence type="ECO:0000256" key="1">
    <source>
        <dbReference type="ARBA" id="ARBA00023002"/>
    </source>
</evidence>
<dbReference type="CDD" id="cd19080">
    <property type="entry name" value="AKR_AKR9A_9B"/>
    <property type="match status" value="1"/>
</dbReference>
<evidence type="ECO:0000259" key="2">
    <source>
        <dbReference type="Pfam" id="PF00248"/>
    </source>
</evidence>
<keyword evidence="1" id="KW-0560">Oxidoreductase</keyword>
<dbReference type="Proteomes" id="UP000268857">
    <property type="component" value="Unassembled WGS sequence"/>
</dbReference>
<dbReference type="InterPro" id="IPR036812">
    <property type="entry name" value="NAD(P)_OxRdtase_dom_sf"/>
</dbReference>
<dbReference type="GO" id="GO:0005829">
    <property type="term" value="C:cytosol"/>
    <property type="evidence" value="ECO:0007669"/>
    <property type="project" value="UniProtKB-ARBA"/>
</dbReference>
<name>A0A3S0ZLV9_CHLFR</name>
<organism evidence="3 4">
    <name type="scientific">Chlorogloeopsis fritschii PCC 6912</name>
    <dbReference type="NCBI Taxonomy" id="211165"/>
    <lineage>
        <taxon>Bacteria</taxon>
        <taxon>Bacillati</taxon>
        <taxon>Cyanobacteriota</taxon>
        <taxon>Cyanophyceae</taxon>
        <taxon>Nostocales</taxon>
        <taxon>Chlorogloeopsidaceae</taxon>
        <taxon>Chlorogloeopsis</taxon>
    </lineage>
</organism>
<protein>
    <submittedName>
        <fullName evidence="3">Aldo/keto reductase</fullName>
    </submittedName>
</protein>
<dbReference type="AlphaFoldDB" id="A0A3S0ZLV9"/>
<dbReference type="STRING" id="211165.GCA_000317285_01992"/>
<dbReference type="PANTHER" id="PTHR43364:SF4">
    <property type="entry name" value="NAD(P)-LINKED OXIDOREDUCTASE SUPERFAMILY PROTEIN"/>
    <property type="match status" value="1"/>
</dbReference>
<dbReference type="InterPro" id="IPR023210">
    <property type="entry name" value="NADP_OxRdtase_dom"/>
</dbReference>
<evidence type="ECO:0000313" key="4">
    <source>
        <dbReference type="Proteomes" id="UP000268857"/>
    </source>
</evidence>
<comment type="caution">
    <text evidence="3">The sequence shown here is derived from an EMBL/GenBank/DDBJ whole genome shotgun (WGS) entry which is preliminary data.</text>
</comment>
<dbReference type="PANTHER" id="PTHR43364">
    <property type="entry name" value="NADH-SPECIFIC METHYLGLYOXAL REDUCTASE-RELATED"/>
    <property type="match status" value="1"/>
</dbReference>
<keyword evidence="4" id="KW-1185">Reference proteome</keyword>
<dbReference type="FunFam" id="3.20.20.100:FF:000004">
    <property type="entry name" value="Oxidoreductase, aldo/keto reductase"/>
    <property type="match status" value="1"/>
</dbReference>
<sequence>MSLDTYYTLGRSGLKVSRLALGAMTFGTEWGWGADEETARQLFNTYIDAGGNFIDTADLYTNGTSELWIGKFVAERGLRDRVVITTKFSYNAEPGNPNAGGNGRKNILRAVEGSLKRLGTDYIDLYILHTWDKITPAEEVMRTLDDLVRAGKVRHVGLSDTPAWYAARAQTLAEWHGYEPLSTLQLEYSLVERNIEREFIPLGLELGMGVMVWSPLASGLLSGKYKPSEGAFTGEGRLDTLKDSQNPAFQKFTERNWKIVAELENVAKELNRSMAQVAVNWTANQPGIASVIVGATKRSQLEDNVKALDFEIPAELSDRLEAISRLEPQFPYSFFEPEIQGMIHGGKPVGLKPKGYYPDVIIRAAGAGVS</sequence>
<proteinExistence type="predicted"/>
<dbReference type="Gene3D" id="3.20.20.100">
    <property type="entry name" value="NADP-dependent oxidoreductase domain"/>
    <property type="match status" value="1"/>
</dbReference>
<dbReference type="Pfam" id="PF00248">
    <property type="entry name" value="Aldo_ket_red"/>
    <property type="match status" value="1"/>
</dbReference>
<dbReference type="GO" id="GO:0016491">
    <property type="term" value="F:oxidoreductase activity"/>
    <property type="evidence" value="ECO:0007669"/>
    <property type="project" value="UniProtKB-KW"/>
</dbReference>
<dbReference type="InterPro" id="IPR050523">
    <property type="entry name" value="AKR_Detox_Biosynth"/>
</dbReference>
<reference evidence="3 4" key="1">
    <citation type="journal article" date="2019" name="Genome Biol. Evol.">
        <title>Day and night: Metabolic profiles and evolutionary relationships of six axenic non-marine cyanobacteria.</title>
        <authorList>
            <person name="Will S.E."/>
            <person name="Henke P."/>
            <person name="Boedeker C."/>
            <person name="Huang S."/>
            <person name="Brinkmann H."/>
            <person name="Rohde M."/>
            <person name="Jarek M."/>
            <person name="Friedl T."/>
            <person name="Seufert S."/>
            <person name="Schumacher M."/>
            <person name="Overmann J."/>
            <person name="Neumann-Schaal M."/>
            <person name="Petersen J."/>
        </authorList>
    </citation>
    <scope>NUCLEOTIDE SEQUENCE [LARGE SCALE GENOMIC DNA]</scope>
    <source>
        <strain evidence="3 4">PCC 6912</strain>
    </source>
</reference>
<dbReference type="SUPFAM" id="SSF51430">
    <property type="entry name" value="NAD(P)-linked oxidoreductase"/>
    <property type="match status" value="1"/>
</dbReference>
<dbReference type="OrthoDB" id="9809990at2"/>
<dbReference type="RefSeq" id="WP_016877047.1">
    <property type="nucleotide sequence ID" value="NZ_AJLN01000062.1"/>
</dbReference>
<dbReference type="EMBL" id="RSCJ01000039">
    <property type="protein sequence ID" value="RUR73071.1"/>
    <property type="molecule type" value="Genomic_DNA"/>
</dbReference>
<feature type="domain" description="NADP-dependent oxidoreductase" evidence="2">
    <location>
        <begin position="18"/>
        <end position="324"/>
    </location>
</feature>
<gene>
    <name evidence="3" type="ORF">PCC6912_59180</name>
</gene>
<accession>A0A3S0ZLV9</accession>
<evidence type="ECO:0000313" key="3">
    <source>
        <dbReference type="EMBL" id="RUR73071.1"/>
    </source>
</evidence>